<dbReference type="RefSeq" id="WP_166946525.1">
    <property type="nucleotide sequence ID" value="NZ_CP077072.1"/>
</dbReference>
<organism evidence="1 2">
    <name type="scientific">Luteibacter anthropi</name>
    <dbReference type="NCBI Taxonomy" id="564369"/>
    <lineage>
        <taxon>Bacteria</taxon>
        <taxon>Pseudomonadati</taxon>
        <taxon>Pseudomonadota</taxon>
        <taxon>Gammaproteobacteria</taxon>
        <taxon>Lysobacterales</taxon>
        <taxon>Rhodanobacteraceae</taxon>
        <taxon>Luteibacter</taxon>
    </lineage>
</organism>
<name>A0A7X5U7N5_9GAMM</name>
<proteinExistence type="predicted"/>
<protein>
    <submittedName>
        <fullName evidence="1">DUF2946 domain-containing protein</fullName>
    </submittedName>
</protein>
<comment type="caution">
    <text evidence="1">The sequence shown here is derived from an EMBL/GenBank/DDBJ whole genome shotgun (WGS) entry which is preliminary data.</text>
</comment>
<evidence type="ECO:0000313" key="2">
    <source>
        <dbReference type="Proteomes" id="UP000490980"/>
    </source>
</evidence>
<dbReference type="AlphaFoldDB" id="A0A7X5U7N5"/>
<dbReference type="EMBL" id="JAARLZ010000002">
    <property type="protein sequence ID" value="NII05413.1"/>
    <property type="molecule type" value="Genomic_DNA"/>
</dbReference>
<accession>A0A7X5U7N5</accession>
<gene>
    <name evidence="1" type="ORF">HBF25_03295</name>
</gene>
<evidence type="ECO:0000313" key="1">
    <source>
        <dbReference type="EMBL" id="NII05413.1"/>
    </source>
</evidence>
<keyword evidence="2" id="KW-1185">Reference proteome</keyword>
<dbReference type="Pfam" id="PF11162">
    <property type="entry name" value="DUF2946"/>
    <property type="match status" value="1"/>
</dbReference>
<dbReference type="Proteomes" id="UP000490980">
    <property type="component" value="Unassembled WGS sequence"/>
</dbReference>
<sequence>MSGKRTWRSWFGWLAFVAAGLLSIAPVVSELRAATIDEVVDGAWCEPDHHGDRHHAGLLDACGYCSFLAHHPLLPGLAVALMRPPATDIRAPGPLPVSPRPLLPWLRDIAPRGPPCALS</sequence>
<reference evidence="1 2" key="1">
    <citation type="submission" date="2020-03" db="EMBL/GenBank/DDBJ databases">
        <authorList>
            <person name="Lai Q."/>
        </authorList>
    </citation>
    <scope>NUCLEOTIDE SEQUENCE [LARGE SCALE GENOMIC DNA]</scope>
    <source>
        <strain evidence="1 2">CCUG 25036</strain>
    </source>
</reference>
<dbReference type="InterPro" id="IPR021333">
    <property type="entry name" value="DUF2946"/>
</dbReference>